<reference evidence="1 2" key="1">
    <citation type="submission" date="2024-04" db="EMBL/GenBank/DDBJ databases">
        <title>Tritrichomonas musculus Genome.</title>
        <authorList>
            <person name="Alves-Ferreira E."/>
            <person name="Grigg M."/>
            <person name="Lorenzi H."/>
            <person name="Galac M."/>
        </authorList>
    </citation>
    <scope>NUCLEOTIDE SEQUENCE [LARGE SCALE GENOMIC DNA]</scope>
    <source>
        <strain evidence="1 2">EAF2021</strain>
    </source>
</reference>
<accession>A0ABR2GQL5</accession>
<proteinExistence type="predicted"/>
<keyword evidence="2" id="KW-1185">Reference proteome</keyword>
<dbReference type="SUPFAM" id="SSF49785">
    <property type="entry name" value="Galactose-binding domain-like"/>
    <property type="match status" value="1"/>
</dbReference>
<dbReference type="Gene3D" id="2.60.120.260">
    <property type="entry name" value="Galactose-binding domain-like"/>
    <property type="match status" value="1"/>
</dbReference>
<name>A0ABR2GQL5_9EUKA</name>
<dbReference type="InterPro" id="IPR008979">
    <property type="entry name" value="Galactose-bd-like_sf"/>
</dbReference>
<dbReference type="Proteomes" id="UP001470230">
    <property type="component" value="Unassembled WGS sequence"/>
</dbReference>
<gene>
    <name evidence="1" type="ORF">M9Y10_040334</name>
</gene>
<evidence type="ECO:0000313" key="1">
    <source>
        <dbReference type="EMBL" id="KAK8835951.1"/>
    </source>
</evidence>
<evidence type="ECO:0008006" key="3">
    <source>
        <dbReference type="Google" id="ProtNLM"/>
    </source>
</evidence>
<sequence length="445" mass="51842">MISNYLFEIPIANFRRLVEQDYSDKFYITYDSSSQNKYFFELTRNEARVISKKINNICTIDPTIDQYDLSFPDSNQRIEKEEIKQLFNLIVQSTRSQVSIPNEKQKQFSMILFLLGEEAPSSSNTFDIQNIKEAISLLNTETNFIAINYLSEHFLELLESGETKNLNEQILYSLIDEYTEKNFKKEEVSKIFSIMKSQEDKEFVIHFIIRLLISQNSVFFTKEMIDYFTDNLDDDIVTNDLSSITILLHQLLNRIEKGSDSKIIDCNFTGDELSGIVSYLKKTLGTNFQNSLNISCGGYTSLICPITNIIQYDNDKISTYCFNDSGGTPKSESDSWIEFDFGKRSINLSSYTMRVGNNNKNSYYKPKSWRIVGSNDHEKWNILDHRENCSTLNGVERQGRFVCKKSDGFYRYIRYIQEDSWGSPYKYAFLFRCIELFGSILETFP</sequence>
<evidence type="ECO:0000313" key="2">
    <source>
        <dbReference type="Proteomes" id="UP001470230"/>
    </source>
</evidence>
<comment type="caution">
    <text evidence="1">The sequence shown here is derived from an EMBL/GenBank/DDBJ whole genome shotgun (WGS) entry which is preliminary data.</text>
</comment>
<dbReference type="EMBL" id="JAPFFF010000072">
    <property type="protein sequence ID" value="KAK8835951.1"/>
    <property type="molecule type" value="Genomic_DNA"/>
</dbReference>
<protein>
    <recommendedName>
        <fullName evidence="3">F5/8 type C domain-containing protein</fullName>
    </recommendedName>
</protein>
<organism evidence="1 2">
    <name type="scientific">Tritrichomonas musculus</name>
    <dbReference type="NCBI Taxonomy" id="1915356"/>
    <lineage>
        <taxon>Eukaryota</taxon>
        <taxon>Metamonada</taxon>
        <taxon>Parabasalia</taxon>
        <taxon>Tritrichomonadida</taxon>
        <taxon>Tritrichomonadidae</taxon>
        <taxon>Tritrichomonas</taxon>
    </lineage>
</organism>